<protein>
    <submittedName>
        <fullName evidence="7">Uncharacterized protein</fullName>
    </submittedName>
</protein>
<evidence type="ECO:0000256" key="3">
    <source>
        <dbReference type="SAM" id="MobiDB-lite"/>
    </source>
</evidence>
<dbReference type="InterPro" id="IPR025761">
    <property type="entry name" value="FFD_box"/>
</dbReference>
<dbReference type="SUPFAM" id="SSF50182">
    <property type="entry name" value="Sm-like ribonucleoproteins"/>
    <property type="match status" value="1"/>
</dbReference>
<feature type="compositionally biased region" description="Basic and acidic residues" evidence="3">
    <location>
        <begin position="324"/>
        <end position="338"/>
    </location>
</feature>
<feature type="region of interest" description="Disordered" evidence="3">
    <location>
        <begin position="311"/>
        <end position="410"/>
    </location>
</feature>
<name>A0A9W7ZMC6_9FUNG</name>
<dbReference type="PANTHER" id="PTHR13586">
    <property type="entry name" value="SCD6 PROTEIN-RELATED"/>
    <property type="match status" value="1"/>
</dbReference>
<evidence type="ECO:0000313" key="7">
    <source>
        <dbReference type="EMBL" id="KAJ1912495.1"/>
    </source>
</evidence>
<dbReference type="InterPro" id="IPR025768">
    <property type="entry name" value="TFG_box"/>
</dbReference>
<dbReference type="InterPro" id="IPR019050">
    <property type="entry name" value="FDF_dom"/>
</dbReference>
<evidence type="ECO:0000259" key="6">
    <source>
        <dbReference type="PROSITE" id="PS51536"/>
    </source>
</evidence>
<dbReference type="OrthoDB" id="21539at2759"/>
<dbReference type="EMBL" id="JANBPT010000828">
    <property type="protein sequence ID" value="KAJ1912495.1"/>
    <property type="molecule type" value="Genomic_DNA"/>
</dbReference>
<dbReference type="SMART" id="SM01199">
    <property type="entry name" value="FDF"/>
    <property type="match status" value="1"/>
</dbReference>
<dbReference type="Gene3D" id="2.30.30.100">
    <property type="match status" value="1"/>
</dbReference>
<dbReference type="PROSITE" id="PS51512">
    <property type="entry name" value="DFDF"/>
    <property type="match status" value="1"/>
</dbReference>
<dbReference type="GO" id="GO:0034063">
    <property type="term" value="P:stress granule assembly"/>
    <property type="evidence" value="ECO:0007669"/>
    <property type="project" value="TreeGrafter"/>
</dbReference>
<dbReference type="InterPro" id="IPR025609">
    <property type="entry name" value="Lsm14-like_N"/>
</dbReference>
<feature type="compositionally biased region" description="Low complexity" evidence="3">
    <location>
        <begin position="350"/>
        <end position="360"/>
    </location>
</feature>
<feature type="compositionally biased region" description="Low complexity" evidence="3">
    <location>
        <begin position="97"/>
        <end position="119"/>
    </location>
</feature>
<evidence type="ECO:0000313" key="8">
    <source>
        <dbReference type="Proteomes" id="UP001150569"/>
    </source>
</evidence>
<feature type="compositionally biased region" description="Basic and acidic residues" evidence="3">
    <location>
        <begin position="183"/>
        <end position="210"/>
    </location>
</feature>
<evidence type="ECO:0000256" key="1">
    <source>
        <dbReference type="PROSITE-ProRule" id="PRU00846"/>
    </source>
</evidence>
<dbReference type="Pfam" id="PF12701">
    <property type="entry name" value="LSM14"/>
    <property type="match status" value="1"/>
</dbReference>
<evidence type="ECO:0000256" key="2">
    <source>
        <dbReference type="PROSITE-ProRule" id="PRU00869"/>
    </source>
</evidence>
<proteinExistence type="predicted"/>
<dbReference type="Pfam" id="PF09532">
    <property type="entry name" value="FDF"/>
    <property type="match status" value="1"/>
</dbReference>
<reference evidence="7" key="1">
    <citation type="submission" date="2022-07" db="EMBL/GenBank/DDBJ databases">
        <title>Phylogenomic reconstructions and comparative analyses of Kickxellomycotina fungi.</title>
        <authorList>
            <person name="Reynolds N.K."/>
            <person name="Stajich J.E."/>
            <person name="Barry K."/>
            <person name="Grigoriev I.V."/>
            <person name="Crous P."/>
            <person name="Smith M.E."/>
        </authorList>
    </citation>
    <scope>NUCLEOTIDE SEQUENCE</scope>
    <source>
        <strain evidence="7">RSA 861</strain>
    </source>
</reference>
<evidence type="ECO:0000259" key="4">
    <source>
        <dbReference type="PROSITE" id="PS51512"/>
    </source>
</evidence>
<comment type="caution">
    <text evidence="7">The sequence shown here is derived from an EMBL/GenBank/DDBJ whole genome shotgun (WGS) entry which is preliminary data.</text>
</comment>
<dbReference type="PANTHER" id="PTHR13586:SF0">
    <property type="entry name" value="TRAILER HITCH, ISOFORM H"/>
    <property type="match status" value="1"/>
</dbReference>
<gene>
    <name evidence="7" type="ORF">IWQ60_009642</name>
</gene>
<dbReference type="GO" id="GO:0003729">
    <property type="term" value="F:mRNA binding"/>
    <property type="evidence" value="ECO:0007669"/>
    <property type="project" value="TreeGrafter"/>
</dbReference>
<dbReference type="InterPro" id="IPR025762">
    <property type="entry name" value="DFDF"/>
</dbReference>
<feature type="compositionally biased region" description="Pro residues" evidence="3">
    <location>
        <begin position="85"/>
        <end position="96"/>
    </location>
</feature>
<dbReference type="GO" id="GO:0033962">
    <property type="term" value="P:P-body assembly"/>
    <property type="evidence" value="ECO:0007669"/>
    <property type="project" value="TreeGrafter"/>
</dbReference>
<sequence>MKADSLYGSRISLISKSKIRYLGILHEINEQESTVALEHVRSMGTEGRKGGDPGDEIPPSQELFDFIQFRATDVIDIRLEEPEEPTTPPPPPPAVPDDPAILGASAAPRASQPLPAQAPANPPAGNPAPPPPAYAAGPPHPHYMMPPSGVAGPYWNGPSPGPTPQQYPGPPQVETTDLALATEDARHQPQHAIGDRQYDSSAHDGLDGYRGRGRGRGGNRRRPSGYRYNAPAGQRIPVPKSDFDFQSSNAKFSKDDLLKEFVNLAVSDSGSVPVTPTADVAATVNEAESVVIPPADNFYNKKSSFFDNISCENKERSQGSQLGPDERRSRIHEERKLNVETFGQAQSNSGRYNRFNNNRGYRGGRGNQHRGGGGGYRGRGRGQFPPSHGGFRYDSSGSYGGGPPAGPAPQ</sequence>
<feature type="short sequence motif" description="FFD box" evidence="1">
    <location>
        <begin position="297"/>
        <end position="313"/>
    </location>
</feature>
<feature type="short sequence motif" description="TFG box" evidence="2">
    <location>
        <begin position="326"/>
        <end position="346"/>
    </location>
</feature>
<dbReference type="SMART" id="SM01271">
    <property type="entry name" value="LSM14"/>
    <property type="match status" value="1"/>
</dbReference>
<dbReference type="PROSITE" id="PS51536">
    <property type="entry name" value="TFG"/>
    <property type="match status" value="1"/>
</dbReference>
<feature type="compositionally biased region" description="Gly residues" evidence="3">
    <location>
        <begin position="361"/>
        <end position="377"/>
    </location>
</feature>
<dbReference type="GO" id="GO:0000932">
    <property type="term" value="C:P-body"/>
    <property type="evidence" value="ECO:0007669"/>
    <property type="project" value="TreeGrafter"/>
</dbReference>
<feature type="domain" description="TFG box profile" evidence="6">
    <location>
        <begin position="326"/>
        <end position="346"/>
    </location>
</feature>
<keyword evidence="8" id="KW-1185">Reference proteome</keyword>
<feature type="compositionally biased region" description="Pro residues" evidence="3">
    <location>
        <begin position="159"/>
        <end position="171"/>
    </location>
</feature>
<dbReference type="Proteomes" id="UP001150569">
    <property type="component" value="Unassembled WGS sequence"/>
</dbReference>
<feature type="region of interest" description="Disordered" evidence="3">
    <location>
        <begin position="74"/>
        <end position="242"/>
    </location>
</feature>
<feature type="domain" description="DFDF" evidence="4">
    <location>
        <begin position="231"/>
        <end position="267"/>
    </location>
</feature>
<dbReference type="PROSITE" id="PS51513">
    <property type="entry name" value="FFD"/>
    <property type="match status" value="1"/>
</dbReference>
<dbReference type="AlphaFoldDB" id="A0A9W7ZMC6"/>
<feature type="domain" description="FFD box profile" evidence="5">
    <location>
        <begin position="297"/>
        <end position="313"/>
    </location>
</feature>
<accession>A0A9W7ZMC6</accession>
<feature type="compositionally biased region" description="Basic residues" evidence="3">
    <location>
        <begin position="211"/>
        <end position="224"/>
    </location>
</feature>
<organism evidence="7 8">
    <name type="scientific">Tieghemiomyces parasiticus</name>
    <dbReference type="NCBI Taxonomy" id="78921"/>
    <lineage>
        <taxon>Eukaryota</taxon>
        <taxon>Fungi</taxon>
        <taxon>Fungi incertae sedis</taxon>
        <taxon>Zoopagomycota</taxon>
        <taxon>Kickxellomycotina</taxon>
        <taxon>Dimargaritomycetes</taxon>
        <taxon>Dimargaritales</taxon>
        <taxon>Dimargaritaceae</taxon>
        <taxon>Tieghemiomyces</taxon>
    </lineage>
</organism>
<feature type="compositionally biased region" description="Pro residues" evidence="3">
    <location>
        <begin position="120"/>
        <end position="141"/>
    </location>
</feature>
<dbReference type="InterPro" id="IPR010920">
    <property type="entry name" value="LSM_dom_sf"/>
</dbReference>
<evidence type="ECO:0000259" key="5">
    <source>
        <dbReference type="PROSITE" id="PS51513"/>
    </source>
</evidence>
<dbReference type="CDD" id="cd01736">
    <property type="entry name" value="LSm14_N"/>
    <property type="match status" value="1"/>
</dbReference>